<dbReference type="InterPro" id="IPR050471">
    <property type="entry name" value="AB_hydrolase"/>
</dbReference>
<proteinExistence type="predicted"/>
<sequence>MSSTGEIITLRDGRRAAVYRFGADAGRRVVLFCHPAPGSGAFDPDPAATLDAGVTLLALDRAGYGESDPSTGWADVPTAADDLVELIDQRGLGRVSVAGWSAGGRVALALAARRPDLVRRVAVLATPAPDEDVPWLDPRQRDMMAALRDRPVADVRAQLDAALAALVPSDPRDPAAVRLLGANPADRAVAGDPAVAARIGDMLAGAFTQGVRGIADDIAGYSLRPWGFTPDQVGAATLLLYGADDALAGPAHGRWWRDALPDARLEVVPDAGHLLVVPSWRRVLDYLVGPPTRATSARDAVAFILRASGPPRPVR</sequence>
<dbReference type="InterPro" id="IPR029058">
    <property type="entry name" value="AB_hydrolase_fold"/>
</dbReference>
<reference evidence="2" key="1">
    <citation type="submission" date="2020-08" db="EMBL/GenBank/DDBJ databases">
        <title>A bifunctional nitrone conjugated secondary metabolite targeting the ribosome.</title>
        <authorList>
            <person name="Limbrick E.M."/>
            <person name="Graf M."/>
            <person name="Derewacz D.K."/>
            <person name="Nguyen F."/>
            <person name="Spraggins J.M."/>
            <person name="Wieland M."/>
            <person name="Ynigez-Gutierrez A.E."/>
            <person name="Reisman B.J."/>
            <person name="Zinshteyn B."/>
            <person name="McCulloch K."/>
            <person name="Iverson T.M."/>
            <person name="Green R."/>
            <person name="Wilson D.N."/>
            <person name="Bachmann B.O."/>
        </authorList>
    </citation>
    <scope>NUCLEOTIDE SEQUENCE</scope>
    <source>
        <strain evidence="2">Africana</strain>
    </source>
</reference>
<gene>
    <name evidence="2" type="ORF">HZU44_12620</name>
</gene>
<dbReference type="PRINTS" id="PR00111">
    <property type="entry name" value="ABHYDROLASE"/>
</dbReference>
<feature type="domain" description="AB hydrolase-1" evidence="1">
    <location>
        <begin position="29"/>
        <end position="275"/>
    </location>
</feature>
<organism evidence="2">
    <name type="scientific">Micromonospora carbonacea</name>
    <dbReference type="NCBI Taxonomy" id="47853"/>
    <lineage>
        <taxon>Bacteria</taxon>
        <taxon>Bacillati</taxon>
        <taxon>Actinomycetota</taxon>
        <taxon>Actinomycetes</taxon>
        <taxon>Micromonosporales</taxon>
        <taxon>Micromonosporaceae</taxon>
        <taxon>Micromonospora</taxon>
    </lineage>
</organism>
<keyword evidence="2" id="KW-0378">Hydrolase</keyword>
<dbReference type="AlphaFoldDB" id="A0A7D6CG73"/>
<dbReference type="Pfam" id="PF00561">
    <property type="entry name" value="Abhydrolase_1"/>
    <property type="match status" value="1"/>
</dbReference>
<protein>
    <submittedName>
        <fullName evidence="2">Alpha/beta fold hydrolase</fullName>
    </submittedName>
</protein>
<dbReference type="InterPro" id="IPR000073">
    <property type="entry name" value="AB_hydrolase_1"/>
</dbReference>
<dbReference type="PANTHER" id="PTHR43433">
    <property type="entry name" value="HYDROLASE, ALPHA/BETA FOLD FAMILY PROTEIN"/>
    <property type="match status" value="1"/>
</dbReference>
<dbReference type="EMBL" id="CP058905">
    <property type="protein sequence ID" value="QLK00758.1"/>
    <property type="molecule type" value="Genomic_DNA"/>
</dbReference>
<evidence type="ECO:0000259" key="1">
    <source>
        <dbReference type="Pfam" id="PF00561"/>
    </source>
</evidence>
<dbReference type="GO" id="GO:0016787">
    <property type="term" value="F:hydrolase activity"/>
    <property type="evidence" value="ECO:0007669"/>
    <property type="project" value="UniProtKB-KW"/>
</dbReference>
<dbReference type="SUPFAM" id="SSF53474">
    <property type="entry name" value="alpha/beta-Hydrolases"/>
    <property type="match status" value="1"/>
</dbReference>
<name>A0A7D6CG73_9ACTN</name>
<accession>A0A7D6CG73</accession>
<dbReference type="Gene3D" id="3.40.50.1820">
    <property type="entry name" value="alpha/beta hydrolase"/>
    <property type="match status" value="1"/>
</dbReference>
<dbReference type="PANTHER" id="PTHR43433:SF5">
    <property type="entry name" value="AB HYDROLASE-1 DOMAIN-CONTAINING PROTEIN"/>
    <property type="match status" value="1"/>
</dbReference>
<evidence type="ECO:0000313" key="2">
    <source>
        <dbReference type="EMBL" id="QLK00758.1"/>
    </source>
</evidence>